<organism evidence="8 9">
    <name type="scientific">Clavelina lepadiformis</name>
    <name type="common">Light-bulb sea squirt</name>
    <name type="synonym">Ascidia lepadiformis</name>
    <dbReference type="NCBI Taxonomy" id="159417"/>
    <lineage>
        <taxon>Eukaryota</taxon>
        <taxon>Metazoa</taxon>
        <taxon>Chordata</taxon>
        <taxon>Tunicata</taxon>
        <taxon>Ascidiacea</taxon>
        <taxon>Aplousobranchia</taxon>
        <taxon>Clavelinidae</taxon>
        <taxon>Clavelina</taxon>
    </lineage>
</organism>
<feature type="compositionally biased region" description="Low complexity" evidence="6">
    <location>
        <begin position="598"/>
        <end position="610"/>
    </location>
</feature>
<dbReference type="SUPFAM" id="SSF56784">
    <property type="entry name" value="HAD-like"/>
    <property type="match status" value="1"/>
</dbReference>
<feature type="compositionally biased region" description="Low complexity" evidence="6">
    <location>
        <begin position="288"/>
        <end position="297"/>
    </location>
</feature>
<feature type="region of interest" description="Disordered" evidence="6">
    <location>
        <begin position="598"/>
        <end position="651"/>
    </location>
</feature>
<dbReference type="EMBL" id="CAWYQH010000068">
    <property type="protein sequence ID" value="CAK8679942.1"/>
    <property type="molecule type" value="Genomic_DNA"/>
</dbReference>
<dbReference type="InterPro" id="IPR023393">
    <property type="entry name" value="START-like_dom_sf"/>
</dbReference>
<dbReference type="SMART" id="SM00775">
    <property type="entry name" value="LNS2"/>
    <property type="match status" value="1"/>
</dbReference>
<sequence length="1288" mass="144630">MLIKEYKIPMPLSVDEYRIAQLYMIQKKSREESQGTESGVEIIENQPYTDGPGGNGQYTHKIYHISKHIPGWIVSILPKNALIVVEEGWNAYPYTRTRYTCPFVEKFSIDIETKYLNDVGETNNIFDLSPAEMRTRIVDEIDIVKEQVSDYKKEEDPRYYRSKKTGRGPLNEDWLPTMKRTPASSRGRVMCAYKRCKVEFKYWGMQSKIEKFIHDTGLRKVMLRAHKQAWCWQDEWFGLTMEDIRRLETETQMALRLKFVTEEETDEAGLESLDGFVEETKSETPTLQNFQQNSSNSDDNLVRNGSTRTFCANGGRGKPFFTRKTSTGSMLSIRNKPFERSSSQLNFVDARLEGIRRYSTDDSSDDDEFFDANDQLPETSLPALRNLAKYRPWGSSIENLAENHSNNDVYERETKNMENQISIESDVLDQVVTSDPTPCKIDIVFLILHGGNGLESSQQGLRSTKQSDLNTLQTTFESVINAHYKAAMGRIAMRLVACPQVCNEAYQLLQNLSPFGHDNDMEQTLSSSMISLFATSSSTYLDMVHSLATSCNLVYNSFLESAVGKGFQGQVCIISDTVGSILGYDMLCQSVMRRSSSSYSTSSRRGSSLSNHEEEDEEESISSVPGSPSLRVFPPQRQEQRKRRSSASPTLSSNSILFEASQTSVNLARNTLLPTLPPQRRASVHCGQEIIQRSSSYSGMTAAASTALHAQANLVKLETKLDFEVAEFFMLGSPLGLVLAMRQLKSGNDALMKSDESVQISPSQPACRHIYNLFYTADPSSARIEPLLDMRLSSFPPTRVVKYQMFPLGDGQSLSVGDMLTSGTDLFNDLSRRSTRRGSEWSVASGIVDQQVSGNLLQGATMHEKALNVGDDADVFKSDMESTNDVNIKVANRWWGEKRIDYALFCPEALSEFPTSSLPHLFHTSFWESTDVAAFVLRQVVKHDHVHVRMNDGKANALFTPALPREKWQRKRTAVKLRNLTSNHRMRDGVALENHPQIVSGRFMYGPLDMVTMASEKVDVYVMTQPPASEWVLVATEMTNSHGRITCVIPDERKLGVGIYPVKMVVRGDHTSADGYLAVLPTDVECVIFSVDGSFTASVSIMGADPKVRPGAVDVVRYWQDLGYLILYVTARPDMQKQKVVTWLAQHNFPHGLIWFGDGLSHDPLKQKTILLRNMQTDYKMRYAAAYGSSKDISVYSQLGVSQEKIFIVGKTSKKQSQQCCCLHDGYSSHLTDLMSASAVTAANFNAQLILPKGSFGLPGHSVTRKQRHSMSKKIRAVSLRTQGQSYE</sequence>
<evidence type="ECO:0000313" key="8">
    <source>
        <dbReference type="EMBL" id="CAK8679942.1"/>
    </source>
</evidence>
<gene>
    <name evidence="8" type="ORF">CVLEPA_LOCUS10182</name>
</gene>
<dbReference type="PANTHER" id="PTHR10658:SF81">
    <property type="entry name" value="PROTEIN RETINAL DEGENERATION B"/>
    <property type="match status" value="1"/>
</dbReference>
<comment type="caution">
    <text evidence="8">The sequence shown here is derived from an EMBL/GenBank/DDBJ whole genome shotgun (WGS) entry which is preliminary data.</text>
</comment>
<evidence type="ECO:0000256" key="2">
    <source>
        <dbReference type="ARBA" id="ARBA00010316"/>
    </source>
</evidence>
<dbReference type="Gene3D" id="3.30.530.20">
    <property type="match status" value="1"/>
</dbReference>
<dbReference type="InterPro" id="IPR031315">
    <property type="entry name" value="LNS2/PITP"/>
</dbReference>
<feature type="region of interest" description="Disordered" evidence="6">
    <location>
        <begin position="281"/>
        <end position="310"/>
    </location>
</feature>
<dbReference type="InterPro" id="IPR004177">
    <property type="entry name" value="DDHD_dom"/>
</dbReference>
<name>A0ABP0FNC6_CLALP</name>
<evidence type="ECO:0000256" key="1">
    <source>
        <dbReference type="ARBA" id="ARBA00004184"/>
    </source>
</evidence>
<keyword evidence="5" id="KW-0106">Calcium</keyword>
<evidence type="ECO:0000256" key="3">
    <source>
        <dbReference type="ARBA" id="ARBA00022481"/>
    </source>
</evidence>
<dbReference type="Proteomes" id="UP001642483">
    <property type="component" value="Unassembled WGS sequence"/>
</dbReference>
<evidence type="ECO:0000256" key="6">
    <source>
        <dbReference type="SAM" id="MobiDB-lite"/>
    </source>
</evidence>
<evidence type="ECO:0000313" key="9">
    <source>
        <dbReference type="Proteomes" id="UP001642483"/>
    </source>
</evidence>
<dbReference type="InterPro" id="IPR001666">
    <property type="entry name" value="PI_transfer"/>
</dbReference>
<evidence type="ECO:0000256" key="4">
    <source>
        <dbReference type="ARBA" id="ARBA00022553"/>
    </source>
</evidence>
<dbReference type="CDD" id="cd08889">
    <property type="entry name" value="SRPBCC_PITPNM1-2_like"/>
    <property type="match status" value="1"/>
</dbReference>
<dbReference type="Pfam" id="PF24694">
    <property type="entry name" value="LNS2_PITM1-3"/>
    <property type="match status" value="1"/>
</dbReference>
<dbReference type="InterPro" id="IPR055261">
    <property type="entry name" value="PI_transfer_N"/>
</dbReference>
<reference evidence="8 9" key="1">
    <citation type="submission" date="2024-02" db="EMBL/GenBank/DDBJ databases">
        <authorList>
            <person name="Daric V."/>
            <person name="Darras S."/>
        </authorList>
    </citation>
    <scope>NUCLEOTIDE SEQUENCE [LARGE SCALE GENOMIC DNA]</scope>
</reference>
<dbReference type="InterPro" id="IPR036412">
    <property type="entry name" value="HAD-like_sf"/>
</dbReference>
<dbReference type="SMART" id="SM01127">
    <property type="entry name" value="DDHD"/>
    <property type="match status" value="1"/>
</dbReference>
<dbReference type="Gene3D" id="3.40.50.1000">
    <property type="entry name" value="HAD superfamily/HAD-like"/>
    <property type="match status" value="1"/>
</dbReference>
<accession>A0ABP0FNC6</accession>
<dbReference type="Pfam" id="PF02121">
    <property type="entry name" value="IP_trans"/>
    <property type="match status" value="1"/>
</dbReference>
<dbReference type="SUPFAM" id="SSF55961">
    <property type="entry name" value="Bet v1-like"/>
    <property type="match status" value="1"/>
</dbReference>
<keyword evidence="3" id="KW-0488">Methylation</keyword>
<keyword evidence="9" id="KW-1185">Reference proteome</keyword>
<feature type="domain" description="DDHD" evidence="7">
    <location>
        <begin position="721"/>
        <end position="942"/>
    </location>
</feature>
<dbReference type="InterPro" id="IPR023214">
    <property type="entry name" value="HAD_sf"/>
</dbReference>
<protein>
    <recommendedName>
        <fullName evidence="7">DDHD domain-containing protein</fullName>
    </recommendedName>
</protein>
<dbReference type="PRINTS" id="PR00391">
    <property type="entry name" value="PITRANSFER"/>
</dbReference>
<dbReference type="PANTHER" id="PTHR10658">
    <property type="entry name" value="PHOSPHATIDYLINOSITOL TRANSFER PROTEIN"/>
    <property type="match status" value="1"/>
</dbReference>
<proteinExistence type="inferred from homology"/>
<comment type="subcellular location">
    <subcellularLocation>
        <location evidence="1">Endomembrane system</location>
        <topology evidence="1">Peripheral membrane protein</topology>
    </subcellularLocation>
</comment>
<dbReference type="Pfam" id="PF02862">
    <property type="entry name" value="DDHD"/>
    <property type="match status" value="1"/>
</dbReference>
<evidence type="ECO:0000256" key="5">
    <source>
        <dbReference type="ARBA" id="ARBA00022837"/>
    </source>
</evidence>
<dbReference type="Pfam" id="PF24695">
    <property type="entry name" value="PITM1-3"/>
    <property type="match status" value="1"/>
</dbReference>
<evidence type="ECO:0000259" key="7">
    <source>
        <dbReference type="PROSITE" id="PS51043"/>
    </source>
</evidence>
<dbReference type="PROSITE" id="PS51043">
    <property type="entry name" value="DDHD"/>
    <property type="match status" value="1"/>
</dbReference>
<comment type="similarity">
    <text evidence="2">Belongs to the PtdIns transfer protein family. PI transfer class IIA subfamily.</text>
</comment>
<keyword evidence="4" id="KW-0597">Phosphoprotein</keyword>